<dbReference type="AlphaFoldDB" id="A0A0L6W062"/>
<keyword evidence="6 13" id="KW-0004">4Fe-4S</keyword>
<protein>
    <submittedName>
        <fullName evidence="17">Hydrogenase (NiFe) small subunit HydA</fullName>
    </submittedName>
</protein>
<keyword evidence="7 13" id="KW-0479">Metal-binding</keyword>
<evidence type="ECO:0000256" key="7">
    <source>
        <dbReference type="ARBA" id="ARBA00022723"/>
    </source>
</evidence>
<keyword evidence="12 13" id="KW-0003">3Fe-4S</keyword>
<feature type="binding site" evidence="13">
    <location>
        <position position="256"/>
    </location>
    <ligand>
        <name>[4Fe-4S] cluster</name>
        <dbReference type="ChEBI" id="CHEBI:49883"/>
        <label>2</label>
    </ligand>
</feature>
<evidence type="ECO:0000313" key="18">
    <source>
        <dbReference type="Proteomes" id="UP000037175"/>
    </source>
</evidence>
<feature type="domain" description="NADH:ubiquinone oxidoreductase-like 20kDa subunit" evidence="15">
    <location>
        <begin position="58"/>
        <end position="198"/>
    </location>
</feature>
<dbReference type="InterPro" id="IPR006137">
    <property type="entry name" value="NADH_UbQ_OxRdtase-like_20kDa"/>
</dbReference>
<dbReference type="PANTHER" id="PTHR30013">
    <property type="entry name" value="NIFE / NIFESE HYDROGENASE SMALL SUBUNIT FAMILY MEMBER"/>
    <property type="match status" value="1"/>
</dbReference>
<sequence length="390" mass="41721" precursor="true">MSIEKIWAKGVTRRDFIKLCSAAAAALGLSETMVPKFVSAAEKAAKKPPVIWLEGQDCAGCTESFASNLNPGTAEVLLDTISLRYHETLMAGTGDVAEHALEQTLEEGNYILVVEGSIPTVDDRFCVIGGKPFRETLLKTAEKAAAIIAFGTCSAYGGINAAAPTKSVGVQSIVKDKPVINLPGCPGKPSRLVATLLYYLSTGNLPQMDKYNRPLAFYGKLHHDNCPRRGHFEAGHFLTDWNDPKQVDWCLLLVGCKGPKTYTDCPQVWWNDGASYCVNAGSPCSGCTQPEYYAGFAPLYVKQENFMMPGVAGISADTVGKVLGGATAVGLGAHLAGSVAAGRLSKNKRSHNEPLTLKEEKEAVSVKNKSANNQREIAKDHTLKGKGGRD</sequence>
<evidence type="ECO:0000256" key="4">
    <source>
        <dbReference type="ARBA" id="ARBA00006605"/>
    </source>
</evidence>
<evidence type="ECO:0000256" key="11">
    <source>
        <dbReference type="ARBA" id="ARBA00023014"/>
    </source>
</evidence>
<evidence type="ECO:0000256" key="10">
    <source>
        <dbReference type="ARBA" id="ARBA00023004"/>
    </source>
</evidence>
<evidence type="ECO:0000313" key="17">
    <source>
        <dbReference type="EMBL" id="KNZ68459.1"/>
    </source>
</evidence>
<evidence type="ECO:0000256" key="2">
    <source>
        <dbReference type="ARBA" id="ARBA00001966"/>
    </source>
</evidence>
<feature type="binding site" evidence="13">
    <location>
        <position position="58"/>
    </location>
    <ligand>
        <name>[4Fe-4S] cluster</name>
        <dbReference type="ChEBI" id="CHEBI:49883"/>
        <label>1</label>
    </ligand>
</feature>
<gene>
    <name evidence="17" type="ORF">Tfer_2979</name>
</gene>
<dbReference type="GO" id="GO:0008901">
    <property type="term" value="F:ferredoxin hydrogenase activity"/>
    <property type="evidence" value="ECO:0007669"/>
    <property type="project" value="InterPro"/>
</dbReference>
<feature type="binding site" evidence="13">
    <location>
        <position position="284"/>
    </location>
    <ligand>
        <name>[3Fe-4S] cluster</name>
        <dbReference type="ChEBI" id="CHEBI:21137"/>
    </ligand>
</feature>
<dbReference type="PIRSF" id="PIRSF000310">
    <property type="entry name" value="NiFe_hyd_ssu"/>
    <property type="match status" value="1"/>
</dbReference>
<keyword evidence="11 13" id="KW-0411">Iron-sulfur</keyword>
<feature type="binding site" evidence="13">
    <location>
        <position position="265"/>
    </location>
    <ligand>
        <name>[3Fe-4S] cluster</name>
        <dbReference type="ChEBI" id="CHEBI:21137"/>
    </ligand>
</feature>
<keyword evidence="8" id="KW-0732">Signal</keyword>
<dbReference type="GO" id="GO:0009375">
    <property type="term" value="C:ferredoxin hydrogenase complex"/>
    <property type="evidence" value="ECO:0007669"/>
    <property type="project" value="InterPro"/>
</dbReference>
<evidence type="ECO:0000256" key="14">
    <source>
        <dbReference type="SAM" id="MobiDB-lite"/>
    </source>
</evidence>
<dbReference type="GO" id="GO:0046872">
    <property type="term" value="F:metal ion binding"/>
    <property type="evidence" value="ECO:0007669"/>
    <property type="project" value="UniProtKB-KW"/>
</dbReference>
<dbReference type="InterPro" id="IPR027394">
    <property type="entry name" value="Cytochrome-c3_hydrogenase_C"/>
</dbReference>
<dbReference type="GO" id="GO:0051538">
    <property type="term" value="F:3 iron, 4 sulfur cluster binding"/>
    <property type="evidence" value="ECO:0007669"/>
    <property type="project" value="UniProtKB-KW"/>
</dbReference>
<dbReference type="PANTHER" id="PTHR30013:SF7">
    <property type="entry name" value="HYDROGENASE-2 SMALL CHAIN"/>
    <property type="match status" value="1"/>
</dbReference>
<evidence type="ECO:0000256" key="5">
    <source>
        <dbReference type="ARBA" id="ARBA00011771"/>
    </source>
</evidence>
<organism evidence="17 18">
    <name type="scientific">Thermincola ferriacetica</name>
    <dbReference type="NCBI Taxonomy" id="281456"/>
    <lineage>
        <taxon>Bacteria</taxon>
        <taxon>Bacillati</taxon>
        <taxon>Bacillota</taxon>
        <taxon>Clostridia</taxon>
        <taxon>Eubacteriales</taxon>
        <taxon>Thermincolaceae</taxon>
        <taxon>Thermincola</taxon>
    </lineage>
</organism>
<evidence type="ECO:0000256" key="3">
    <source>
        <dbReference type="ARBA" id="ARBA00004196"/>
    </source>
</evidence>
<evidence type="ECO:0000256" key="6">
    <source>
        <dbReference type="ARBA" id="ARBA00022485"/>
    </source>
</evidence>
<keyword evidence="18" id="KW-1185">Reference proteome</keyword>
<feature type="domain" description="Cytochrome-c3 hydrogenase C-terminal" evidence="16">
    <location>
        <begin position="218"/>
        <end position="300"/>
    </location>
</feature>
<dbReference type="GO" id="GO:0051539">
    <property type="term" value="F:4 iron, 4 sulfur cluster binding"/>
    <property type="evidence" value="ECO:0007669"/>
    <property type="project" value="UniProtKB-KW"/>
</dbReference>
<dbReference type="GO" id="GO:0016020">
    <property type="term" value="C:membrane"/>
    <property type="evidence" value="ECO:0007669"/>
    <property type="project" value="TreeGrafter"/>
</dbReference>
<comment type="subunit">
    <text evidence="5">Heterodimer of a large and a small subunit.</text>
</comment>
<dbReference type="InterPro" id="IPR001821">
    <property type="entry name" value="NiFe_hydrogenase_ssu"/>
</dbReference>
<accession>A0A0L6W062</accession>
<name>A0A0L6W062_9FIRM</name>
<feature type="binding site" evidence="13">
    <location>
        <position position="287"/>
    </location>
    <ligand>
        <name>[3Fe-4S] cluster</name>
        <dbReference type="ChEBI" id="CHEBI:21137"/>
    </ligand>
</feature>
<dbReference type="InterPro" id="IPR019546">
    <property type="entry name" value="TAT_signal_bac_arc"/>
</dbReference>
<evidence type="ECO:0000256" key="9">
    <source>
        <dbReference type="ARBA" id="ARBA00023002"/>
    </source>
</evidence>
<dbReference type="Pfam" id="PF01058">
    <property type="entry name" value="Oxidored_q6"/>
    <property type="match status" value="1"/>
</dbReference>
<evidence type="ECO:0000256" key="1">
    <source>
        <dbReference type="ARBA" id="ARBA00001927"/>
    </source>
</evidence>
<keyword evidence="10 13" id="KW-0408">Iron</keyword>
<feature type="compositionally biased region" description="Basic and acidic residues" evidence="14">
    <location>
        <begin position="376"/>
        <end position="390"/>
    </location>
</feature>
<evidence type="ECO:0000256" key="8">
    <source>
        <dbReference type="ARBA" id="ARBA00022729"/>
    </source>
</evidence>
<evidence type="ECO:0000259" key="15">
    <source>
        <dbReference type="Pfam" id="PF01058"/>
    </source>
</evidence>
<feature type="binding site" evidence="13">
    <location>
        <position position="153"/>
    </location>
    <ligand>
        <name>[4Fe-4S] cluster</name>
        <dbReference type="ChEBI" id="CHEBI:49883"/>
        <label>1</label>
    </ligand>
</feature>
<evidence type="ECO:0000256" key="13">
    <source>
        <dbReference type="PIRSR" id="PIRSR000310-1"/>
    </source>
</evidence>
<dbReference type="InterPro" id="IPR037148">
    <property type="entry name" value="NiFe-Hase_small_C_sf"/>
</dbReference>
<dbReference type="EMBL" id="LGTE01000030">
    <property type="protein sequence ID" value="KNZ68459.1"/>
    <property type="molecule type" value="Genomic_DNA"/>
</dbReference>
<dbReference type="NCBIfam" id="TIGR00391">
    <property type="entry name" value="hydA"/>
    <property type="match status" value="1"/>
</dbReference>
<dbReference type="RefSeq" id="WP_052218943.1">
    <property type="nucleotide sequence ID" value="NZ_LGTE01000030.1"/>
</dbReference>
<dbReference type="PRINTS" id="PR00614">
    <property type="entry name" value="NIHGNASESMLL"/>
</dbReference>
<dbReference type="SUPFAM" id="SSF56770">
    <property type="entry name" value="HydA/Nqo6-like"/>
    <property type="match status" value="1"/>
</dbReference>
<dbReference type="Proteomes" id="UP000037175">
    <property type="component" value="Unassembled WGS sequence"/>
</dbReference>
<comment type="subcellular location">
    <subcellularLocation>
        <location evidence="3">Cell envelope</location>
    </subcellularLocation>
</comment>
<proteinExistence type="inferred from homology"/>
<comment type="similarity">
    <text evidence="4">Belongs to the [NiFe]/[NiFeSe] hydrogenase small subunit family.</text>
</comment>
<comment type="cofactor">
    <cofactor evidence="2">
        <name>[4Fe-4S] cluster</name>
        <dbReference type="ChEBI" id="CHEBI:49883"/>
    </cofactor>
</comment>
<feature type="binding site" evidence="13">
    <location>
        <position position="223"/>
    </location>
    <ligand>
        <name>[4Fe-4S] cluster</name>
        <dbReference type="ChEBI" id="CHEBI:49883"/>
        <label>2</label>
    </ligand>
</feature>
<evidence type="ECO:0000259" key="16">
    <source>
        <dbReference type="Pfam" id="PF14720"/>
    </source>
</evidence>
<evidence type="ECO:0000256" key="12">
    <source>
        <dbReference type="ARBA" id="ARBA00023291"/>
    </source>
</evidence>
<dbReference type="GO" id="GO:0044569">
    <property type="term" value="C:[Ni-Fe] hydrogenase complex"/>
    <property type="evidence" value="ECO:0007669"/>
    <property type="project" value="TreeGrafter"/>
</dbReference>
<dbReference type="Gene3D" id="3.40.50.700">
    <property type="entry name" value="NADH:ubiquinone oxidoreductase-like, 20kDa subunit"/>
    <property type="match status" value="1"/>
</dbReference>
<dbReference type="InterPro" id="IPR037024">
    <property type="entry name" value="NiFe_Hase_small_N_sf"/>
</dbReference>
<dbReference type="NCBIfam" id="TIGR01409">
    <property type="entry name" value="TAT_signal_seq"/>
    <property type="match status" value="1"/>
</dbReference>
<dbReference type="Gene3D" id="4.10.480.10">
    <property type="entry name" value="Cytochrome-c3 hydrogenase, C-terminal domain"/>
    <property type="match status" value="1"/>
</dbReference>
<dbReference type="GO" id="GO:0030313">
    <property type="term" value="C:cell envelope"/>
    <property type="evidence" value="ECO:0007669"/>
    <property type="project" value="UniProtKB-SubCell"/>
</dbReference>
<dbReference type="PROSITE" id="PS51318">
    <property type="entry name" value="TAT"/>
    <property type="match status" value="1"/>
</dbReference>
<feature type="region of interest" description="Disordered" evidence="14">
    <location>
        <begin position="344"/>
        <end position="390"/>
    </location>
</feature>
<comment type="cofactor">
    <cofactor evidence="1">
        <name>[3Fe-4S] cluster</name>
        <dbReference type="ChEBI" id="CHEBI:21137"/>
    </cofactor>
</comment>
<feature type="binding site" evidence="13">
    <location>
        <position position="185"/>
    </location>
    <ligand>
        <name>[4Fe-4S] cluster</name>
        <dbReference type="ChEBI" id="CHEBI:49883"/>
        <label>1</label>
    </ligand>
</feature>
<keyword evidence="9" id="KW-0560">Oxidoreductase</keyword>
<comment type="caution">
    <text evidence="17">The sequence shown here is derived from an EMBL/GenBank/DDBJ whole genome shotgun (WGS) entry which is preliminary data.</text>
</comment>
<dbReference type="Pfam" id="PF14720">
    <property type="entry name" value="NiFe_hyd_SSU_C"/>
    <property type="match status" value="1"/>
</dbReference>
<feature type="binding site" evidence="13">
    <location>
        <position position="61"/>
    </location>
    <ligand>
        <name>[4Fe-4S] cluster</name>
        <dbReference type="ChEBI" id="CHEBI:49883"/>
        <label>1</label>
    </ligand>
</feature>
<dbReference type="GO" id="GO:0009055">
    <property type="term" value="F:electron transfer activity"/>
    <property type="evidence" value="ECO:0007669"/>
    <property type="project" value="TreeGrafter"/>
</dbReference>
<dbReference type="GO" id="GO:0009061">
    <property type="term" value="P:anaerobic respiration"/>
    <property type="evidence" value="ECO:0007669"/>
    <property type="project" value="TreeGrafter"/>
</dbReference>
<reference evidence="18" key="1">
    <citation type="submission" date="2015-07" db="EMBL/GenBank/DDBJ databases">
        <title>Complete Genome of Thermincola ferriacetica strain Z-0001T.</title>
        <authorList>
            <person name="Lusk B."/>
            <person name="Badalamenti J.P."/>
            <person name="Parameswaran P."/>
            <person name="Bond D.R."/>
            <person name="Torres C.I."/>
        </authorList>
    </citation>
    <scope>NUCLEOTIDE SEQUENCE [LARGE SCALE GENOMIC DNA]</scope>
    <source>
        <strain evidence="18">Z-0001</strain>
    </source>
</reference>
<feature type="binding site" evidence="13">
    <location>
        <position position="250"/>
    </location>
    <ligand>
        <name>[4Fe-4S] cluster</name>
        <dbReference type="ChEBI" id="CHEBI:49883"/>
        <label>2</label>
    </ligand>
</feature>
<dbReference type="InterPro" id="IPR006311">
    <property type="entry name" value="TAT_signal"/>
</dbReference>
<feature type="compositionally biased region" description="Basic and acidic residues" evidence="14">
    <location>
        <begin position="350"/>
        <end position="364"/>
    </location>
</feature>
<feature type="binding site" evidence="13">
    <location>
        <position position="226"/>
    </location>
    <ligand>
        <name>[4Fe-4S] cluster</name>
        <dbReference type="ChEBI" id="CHEBI:49883"/>
        <label>2</label>
    </ligand>
</feature>